<dbReference type="GO" id="GO:0016209">
    <property type="term" value="F:antioxidant activity"/>
    <property type="evidence" value="ECO:0007669"/>
    <property type="project" value="InterPro"/>
</dbReference>
<dbReference type="InterPro" id="IPR000866">
    <property type="entry name" value="AhpC/TSA"/>
</dbReference>
<dbReference type="GO" id="GO:0017004">
    <property type="term" value="P:cytochrome complex assembly"/>
    <property type="evidence" value="ECO:0007669"/>
    <property type="project" value="UniProtKB-KW"/>
</dbReference>
<feature type="signal peptide" evidence="5">
    <location>
        <begin position="1"/>
        <end position="26"/>
    </location>
</feature>
<dbReference type="InterPro" id="IPR050553">
    <property type="entry name" value="Thioredoxin_ResA/DsbE_sf"/>
</dbReference>
<keyword evidence="8" id="KW-1185">Reference proteome</keyword>
<evidence type="ECO:0000313" key="8">
    <source>
        <dbReference type="Proteomes" id="UP001164653"/>
    </source>
</evidence>
<dbReference type="PANTHER" id="PTHR42852:SF6">
    <property type="entry name" value="THIOL:DISULFIDE INTERCHANGE PROTEIN DSBE"/>
    <property type="match status" value="1"/>
</dbReference>
<dbReference type="SUPFAM" id="SSF52833">
    <property type="entry name" value="Thioredoxin-like"/>
    <property type="match status" value="1"/>
</dbReference>
<keyword evidence="5" id="KW-0732">Signal</keyword>
<feature type="domain" description="Thioredoxin" evidence="6">
    <location>
        <begin position="105"/>
        <end position="241"/>
    </location>
</feature>
<dbReference type="CDD" id="cd02966">
    <property type="entry name" value="TlpA_like_family"/>
    <property type="match status" value="1"/>
</dbReference>
<evidence type="ECO:0000259" key="6">
    <source>
        <dbReference type="PROSITE" id="PS51352"/>
    </source>
</evidence>
<keyword evidence="4" id="KW-0676">Redox-active center</keyword>
<evidence type="ECO:0000256" key="3">
    <source>
        <dbReference type="ARBA" id="ARBA00023157"/>
    </source>
</evidence>
<dbReference type="EMBL" id="CP112998">
    <property type="protein sequence ID" value="WAC12472.1"/>
    <property type="molecule type" value="Genomic_DNA"/>
</dbReference>
<dbReference type="RefSeq" id="WP_244824619.1">
    <property type="nucleotide sequence ID" value="NZ_CP112998.1"/>
</dbReference>
<feature type="chain" id="PRO_5039462317" evidence="5">
    <location>
        <begin position="27"/>
        <end position="241"/>
    </location>
</feature>
<accession>A0A9E8NCH3</accession>
<proteinExistence type="predicted"/>
<comment type="subcellular location">
    <subcellularLocation>
        <location evidence="1">Cell envelope</location>
    </subcellularLocation>
</comment>
<dbReference type="PANTHER" id="PTHR42852">
    <property type="entry name" value="THIOL:DISULFIDE INTERCHANGE PROTEIN DSBE"/>
    <property type="match status" value="1"/>
</dbReference>
<protein>
    <submittedName>
        <fullName evidence="7">TlpA disulfide reductase family protein</fullName>
    </submittedName>
</protein>
<keyword evidence="3" id="KW-1015">Disulfide bond</keyword>
<dbReference type="Proteomes" id="UP001164653">
    <property type="component" value="Chromosome"/>
</dbReference>
<name>A0A9E8NCH3_9BACT</name>
<evidence type="ECO:0000313" key="7">
    <source>
        <dbReference type="EMBL" id="WAC12472.1"/>
    </source>
</evidence>
<evidence type="ECO:0000256" key="1">
    <source>
        <dbReference type="ARBA" id="ARBA00004196"/>
    </source>
</evidence>
<sequence length="241" mass="27312">MMKYRKLYTGSCLTAASLCVSYLSVAQVLSGASQPPKQAITYLLPDGKVFPIEKLDSLNKAWGKVFFGHNDEDDAKGIVRLIRMTDELKKQFEDADAKRTQAVASMLNKPAPDFKLTDLQGKRWTLQDLRGKIVVLNFWFTSCAPCIEEMPELNELVKDYDGKNVVFLALTFNSGEQVKTFQKKRTFNYTLLPNSREVDKKYQINLWPTSIVIDQAGDIKMIMHSSPKVREEITSAVNSLM</sequence>
<dbReference type="GO" id="GO:0016491">
    <property type="term" value="F:oxidoreductase activity"/>
    <property type="evidence" value="ECO:0007669"/>
    <property type="project" value="InterPro"/>
</dbReference>
<evidence type="ECO:0000256" key="2">
    <source>
        <dbReference type="ARBA" id="ARBA00022748"/>
    </source>
</evidence>
<keyword evidence="2" id="KW-0201">Cytochrome c-type biogenesis</keyword>
<dbReference type="InterPro" id="IPR013766">
    <property type="entry name" value="Thioredoxin_domain"/>
</dbReference>
<dbReference type="InterPro" id="IPR036249">
    <property type="entry name" value="Thioredoxin-like_sf"/>
</dbReference>
<reference evidence="7" key="1">
    <citation type="submission" date="2022-11" db="EMBL/GenBank/DDBJ databases">
        <title>Dyadobacter pollutisoli sp. nov., isolated from plastic dumped soil.</title>
        <authorList>
            <person name="Kim J.M."/>
            <person name="Kim K.R."/>
            <person name="Lee J.K."/>
            <person name="Hao L."/>
            <person name="Jeon C.O."/>
        </authorList>
    </citation>
    <scope>NUCLEOTIDE SEQUENCE</scope>
    <source>
        <strain evidence="7">U1</strain>
    </source>
</reference>
<dbReference type="KEGG" id="dpf:ON006_00630"/>
<dbReference type="Pfam" id="PF00578">
    <property type="entry name" value="AhpC-TSA"/>
    <property type="match status" value="1"/>
</dbReference>
<evidence type="ECO:0000256" key="4">
    <source>
        <dbReference type="ARBA" id="ARBA00023284"/>
    </source>
</evidence>
<dbReference type="AlphaFoldDB" id="A0A9E8NCH3"/>
<dbReference type="GO" id="GO:0030313">
    <property type="term" value="C:cell envelope"/>
    <property type="evidence" value="ECO:0007669"/>
    <property type="project" value="UniProtKB-SubCell"/>
</dbReference>
<gene>
    <name evidence="7" type="ORF">ON006_00630</name>
</gene>
<organism evidence="7 8">
    <name type="scientific">Dyadobacter pollutisoli</name>
    <dbReference type="NCBI Taxonomy" id="2910158"/>
    <lineage>
        <taxon>Bacteria</taxon>
        <taxon>Pseudomonadati</taxon>
        <taxon>Bacteroidota</taxon>
        <taxon>Cytophagia</taxon>
        <taxon>Cytophagales</taxon>
        <taxon>Spirosomataceae</taxon>
        <taxon>Dyadobacter</taxon>
    </lineage>
</organism>
<dbReference type="Gene3D" id="3.40.30.10">
    <property type="entry name" value="Glutaredoxin"/>
    <property type="match status" value="1"/>
</dbReference>
<dbReference type="PROSITE" id="PS51352">
    <property type="entry name" value="THIOREDOXIN_2"/>
    <property type="match status" value="1"/>
</dbReference>
<evidence type="ECO:0000256" key="5">
    <source>
        <dbReference type="SAM" id="SignalP"/>
    </source>
</evidence>